<name>A0A1N6I440_9MICO</name>
<proteinExistence type="predicted"/>
<sequence>MARSDVPTSTTPRTIARLALAAGLVFAGVSHLFWARKEFRSQVPSWVPMDADGVVVASGAVEIGLGGALVALPRDRRRIGWIVAAFFVAVFPGNIAQFTEKRAAFGLDSDRARGIRLLFQPLLVALAIWSTAEARR</sequence>
<keyword evidence="1" id="KW-0472">Membrane</keyword>
<dbReference type="STRING" id="232089.SAMN05443544_3653"/>
<dbReference type="Proteomes" id="UP000184699">
    <property type="component" value="Unassembled WGS sequence"/>
</dbReference>
<dbReference type="PANTHER" id="PTHR36974">
    <property type="entry name" value="MEMBRANE PROTEIN-RELATED"/>
    <property type="match status" value="1"/>
</dbReference>
<gene>
    <name evidence="2" type="ORF">SAMN05443544_3653</name>
</gene>
<accession>A0A1N6I440</accession>
<dbReference type="RefSeq" id="WP_074261777.1">
    <property type="nucleotide sequence ID" value="NZ_FSRJ01000005.1"/>
</dbReference>
<dbReference type="OrthoDB" id="9788974at2"/>
<feature type="transmembrane region" description="Helical" evidence="1">
    <location>
        <begin position="79"/>
        <end position="95"/>
    </location>
</feature>
<evidence type="ECO:0000313" key="3">
    <source>
        <dbReference type="Proteomes" id="UP000184699"/>
    </source>
</evidence>
<keyword evidence="1" id="KW-0812">Transmembrane</keyword>
<feature type="transmembrane region" description="Helical" evidence="1">
    <location>
        <begin position="115"/>
        <end position="132"/>
    </location>
</feature>
<reference evidence="3" key="1">
    <citation type="submission" date="2016-11" db="EMBL/GenBank/DDBJ databases">
        <authorList>
            <person name="Varghese N."/>
            <person name="Submissions S."/>
        </authorList>
    </citation>
    <scope>NUCLEOTIDE SEQUENCE [LARGE SCALE GENOMIC DNA]</scope>
    <source>
        <strain evidence="3">DSM 8595</strain>
    </source>
</reference>
<evidence type="ECO:0000256" key="1">
    <source>
        <dbReference type="SAM" id="Phobius"/>
    </source>
</evidence>
<organism evidence="2 3">
    <name type="scientific">Agromyces cerinus subsp. cerinus</name>
    <dbReference type="NCBI Taxonomy" id="232089"/>
    <lineage>
        <taxon>Bacteria</taxon>
        <taxon>Bacillati</taxon>
        <taxon>Actinomycetota</taxon>
        <taxon>Actinomycetes</taxon>
        <taxon>Micrococcales</taxon>
        <taxon>Microbacteriaceae</taxon>
        <taxon>Agromyces</taxon>
    </lineage>
</organism>
<feature type="transmembrane region" description="Helical" evidence="1">
    <location>
        <begin position="15"/>
        <end position="34"/>
    </location>
</feature>
<dbReference type="PANTHER" id="PTHR36974:SF1">
    <property type="entry name" value="DOXX FAMILY MEMBRANE PROTEIN"/>
    <property type="match status" value="1"/>
</dbReference>
<dbReference type="AlphaFoldDB" id="A0A1N6I440"/>
<keyword evidence="3" id="KW-1185">Reference proteome</keyword>
<dbReference type="EMBL" id="FSRJ01000005">
    <property type="protein sequence ID" value="SIO26763.1"/>
    <property type="molecule type" value="Genomic_DNA"/>
</dbReference>
<evidence type="ECO:0000313" key="2">
    <source>
        <dbReference type="EMBL" id="SIO26763.1"/>
    </source>
</evidence>
<feature type="transmembrane region" description="Helical" evidence="1">
    <location>
        <begin position="54"/>
        <end position="72"/>
    </location>
</feature>
<protein>
    <submittedName>
        <fullName evidence="2">Uncharacterized membrane protein</fullName>
    </submittedName>
</protein>
<keyword evidence="1" id="KW-1133">Transmembrane helix</keyword>